<dbReference type="InterPro" id="IPR036388">
    <property type="entry name" value="WH-like_DNA-bd_sf"/>
</dbReference>
<dbReference type="InterPro" id="IPR011663">
    <property type="entry name" value="UTRA"/>
</dbReference>
<dbReference type="PRINTS" id="PR00035">
    <property type="entry name" value="HTHGNTR"/>
</dbReference>
<evidence type="ECO:0000313" key="6">
    <source>
        <dbReference type="EMBL" id="KUL48955.1"/>
    </source>
</evidence>
<gene>
    <name evidence="6" type="ORF">ADL28_27615</name>
</gene>
<sequence>MPSLTSVLGVLDPTSDRAVFRQIADALREAIDKGRFREGDKLPSETELVDHFGVSRMTVRNALSLLQQEGLAVSEHGKGVFVRPRPPVRRLASDRFARRHRDQGKAAFTVEAEAAGSRPEVDNLEVKEERPSQDISARLGSPRKVLARRRRYLLDGRPVEFATSYLPLDLARNTPIAQPNPGPGGIYARLEEMGHRLDHFDEEIRARMPSPAEVRTLQLASGVPVIHLVRTAYDAEGRAVEVCDTVMAADAYVLAYQLPAN</sequence>
<dbReference type="SUPFAM" id="SSF64288">
    <property type="entry name" value="Chorismate lyase-like"/>
    <property type="match status" value="1"/>
</dbReference>
<dbReference type="InterPro" id="IPR036390">
    <property type="entry name" value="WH_DNA-bd_sf"/>
</dbReference>
<dbReference type="SMART" id="SM00866">
    <property type="entry name" value="UTRA"/>
    <property type="match status" value="1"/>
</dbReference>
<dbReference type="CDD" id="cd07377">
    <property type="entry name" value="WHTH_GntR"/>
    <property type="match status" value="1"/>
</dbReference>
<organism evidence="6 7">
    <name type="scientific">Streptomyces violaceusniger</name>
    <dbReference type="NCBI Taxonomy" id="68280"/>
    <lineage>
        <taxon>Bacteria</taxon>
        <taxon>Bacillati</taxon>
        <taxon>Actinomycetota</taxon>
        <taxon>Actinomycetes</taxon>
        <taxon>Kitasatosporales</taxon>
        <taxon>Streptomycetaceae</taxon>
        <taxon>Streptomyces</taxon>
        <taxon>Streptomyces violaceusniger group</taxon>
    </lineage>
</organism>
<keyword evidence="1" id="KW-0805">Transcription regulation</keyword>
<dbReference type="GO" id="GO:0003700">
    <property type="term" value="F:DNA-binding transcription factor activity"/>
    <property type="evidence" value="ECO:0007669"/>
    <property type="project" value="InterPro"/>
</dbReference>
<evidence type="ECO:0000259" key="5">
    <source>
        <dbReference type="PROSITE" id="PS50949"/>
    </source>
</evidence>
<name>A0A0X3VW82_STRVO</name>
<dbReference type="RefSeq" id="WP_059146476.1">
    <property type="nucleotide sequence ID" value="NZ_JBIAED010000001.1"/>
</dbReference>
<comment type="caution">
    <text evidence="6">The sequence shown here is derived from an EMBL/GenBank/DDBJ whole genome shotgun (WGS) entry which is preliminary data.</text>
</comment>
<dbReference type="Pfam" id="PF00392">
    <property type="entry name" value="GntR"/>
    <property type="match status" value="1"/>
</dbReference>
<dbReference type="SMART" id="SM00345">
    <property type="entry name" value="HTH_GNTR"/>
    <property type="match status" value="1"/>
</dbReference>
<dbReference type="Pfam" id="PF07702">
    <property type="entry name" value="UTRA"/>
    <property type="match status" value="1"/>
</dbReference>
<evidence type="ECO:0000256" key="1">
    <source>
        <dbReference type="ARBA" id="ARBA00023015"/>
    </source>
</evidence>
<feature type="compositionally biased region" description="Basic and acidic residues" evidence="4">
    <location>
        <begin position="119"/>
        <end position="132"/>
    </location>
</feature>
<proteinExistence type="predicted"/>
<dbReference type="SUPFAM" id="SSF46785">
    <property type="entry name" value="Winged helix' DNA-binding domain"/>
    <property type="match status" value="1"/>
</dbReference>
<feature type="domain" description="HTH gntR-type" evidence="5">
    <location>
        <begin position="17"/>
        <end position="85"/>
    </location>
</feature>
<evidence type="ECO:0000313" key="7">
    <source>
        <dbReference type="Proteomes" id="UP000053413"/>
    </source>
</evidence>
<dbReference type="GO" id="GO:0045892">
    <property type="term" value="P:negative regulation of DNA-templated transcription"/>
    <property type="evidence" value="ECO:0007669"/>
    <property type="project" value="TreeGrafter"/>
</dbReference>
<evidence type="ECO:0000256" key="3">
    <source>
        <dbReference type="ARBA" id="ARBA00023163"/>
    </source>
</evidence>
<dbReference type="Gene3D" id="1.10.10.10">
    <property type="entry name" value="Winged helix-like DNA-binding domain superfamily/Winged helix DNA-binding domain"/>
    <property type="match status" value="1"/>
</dbReference>
<dbReference type="PANTHER" id="PTHR44846">
    <property type="entry name" value="MANNOSYL-D-GLYCERATE TRANSPORT/METABOLISM SYSTEM REPRESSOR MNGR-RELATED"/>
    <property type="match status" value="1"/>
</dbReference>
<dbReference type="AlphaFoldDB" id="A0A0X3VW82"/>
<dbReference type="InterPro" id="IPR028978">
    <property type="entry name" value="Chorismate_lyase_/UTRA_dom_sf"/>
</dbReference>
<dbReference type="InterPro" id="IPR050679">
    <property type="entry name" value="Bact_HTH_transcr_reg"/>
</dbReference>
<dbReference type="EMBL" id="LLZJ01000370">
    <property type="protein sequence ID" value="KUL48955.1"/>
    <property type="molecule type" value="Genomic_DNA"/>
</dbReference>
<dbReference type="Gene3D" id="3.40.1410.10">
    <property type="entry name" value="Chorismate lyase-like"/>
    <property type="match status" value="1"/>
</dbReference>
<dbReference type="GO" id="GO:0003677">
    <property type="term" value="F:DNA binding"/>
    <property type="evidence" value="ECO:0007669"/>
    <property type="project" value="UniProtKB-KW"/>
</dbReference>
<feature type="region of interest" description="Disordered" evidence="4">
    <location>
        <begin position="113"/>
        <end position="137"/>
    </location>
</feature>
<dbReference type="InterPro" id="IPR000524">
    <property type="entry name" value="Tscrpt_reg_HTH_GntR"/>
</dbReference>
<keyword evidence="3" id="KW-0804">Transcription</keyword>
<keyword evidence="2" id="KW-0238">DNA-binding</keyword>
<dbReference type="PANTHER" id="PTHR44846:SF17">
    <property type="entry name" value="GNTR-FAMILY TRANSCRIPTIONAL REGULATOR"/>
    <property type="match status" value="1"/>
</dbReference>
<reference evidence="7" key="1">
    <citation type="submission" date="2015-10" db="EMBL/GenBank/DDBJ databases">
        <authorList>
            <person name="Ju K.-S."/>
            <person name="Doroghazi J.R."/>
            <person name="Metcalf W.W."/>
        </authorList>
    </citation>
    <scope>NUCLEOTIDE SEQUENCE [LARGE SCALE GENOMIC DNA]</scope>
    <source>
        <strain evidence="7">NRRL F-8817</strain>
    </source>
</reference>
<protein>
    <submittedName>
        <fullName evidence="6">GntR family transcriptional regulator</fullName>
    </submittedName>
</protein>
<dbReference type="PROSITE" id="PS50949">
    <property type="entry name" value="HTH_GNTR"/>
    <property type="match status" value="1"/>
</dbReference>
<evidence type="ECO:0000256" key="4">
    <source>
        <dbReference type="SAM" id="MobiDB-lite"/>
    </source>
</evidence>
<dbReference type="OrthoDB" id="3214900at2"/>
<evidence type="ECO:0000256" key="2">
    <source>
        <dbReference type="ARBA" id="ARBA00023125"/>
    </source>
</evidence>
<accession>A0A0X3VW82</accession>
<dbReference type="Proteomes" id="UP000053413">
    <property type="component" value="Unassembled WGS sequence"/>
</dbReference>